<keyword evidence="3" id="KW-1185">Reference proteome</keyword>
<evidence type="ECO:0000313" key="3">
    <source>
        <dbReference type="Proteomes" id="UP000537326"/>
    </source>
</evidence>
<dbReference type="AlphaFoldDB" id="A0A7Z0C4L6"/>
<evidence type="ECO:0000313" key="2">
    <source>
        <dbReference type="EMBL" id="NYI10254.1"/>
    </source>
</evidence>
<evidence type="ECO:0000256" key="1">
    <source>
        <dbReference type="SAM" id="MobiDB-lite"/>
    </source>
</evidence>
<dbReference type="EMBL" id="JACBZI010000001">
    <property type="protein sequence ID" value="NYI10254.1"/>
    <property type="molecule type" value="Genomic_DNA"/>
</dbReference>
<name>A0A7Z0C4L6_9ACTN</name>
<feature type="region of interest" description="Disordered" evidence="1">
    <location>
        <begin position="127"/>
        <end position="148"/>
    </location>
</feature>
<feature type="compositionally biased region" description="Basic residues" evidence="1">
    <location>
        <begin position="133"/>
        <end position="148"/>
    </location>
</feature>
<dbReference type="Proteomes" id="UP000537326">
    <property type="component" value="Unassembled WGS sequence"/>
</dbReference>
<comment type="caution">
    <text evidence="2">The sequence shown here is derived from an EMBL/GenBank/DDBJ whole genome shotgun (WGS) entry which is preliminary data.</text>
</comment>
<gene>
    <name evidence="2" type="ORF">BKA05_001769</name>
</gene>
<proteinExistence type="predicted"/>
<evidence type="ECO:0008006" key="4">
    <source>
        <dbReference type="Google" id="ProtNLM"/>
    </source>
</evidence>
<protein>
    <recommendedName>
        <fullName evidence="4">DUF4267 domain-containing protein</fullName>
    </recommendedName>
</protein>
<organism evidence="2 3">
    <name type="scientific">Nocardioides marinus</name>
    <dbReference type="NCBI Taxonomy" id="374514"/>
    <lineage>
        <taxon>Bacteria</taxon>
        <taxon>Bacillati</taxon>
        <taxon>Actinomycetota</taxon>
        <taxon>Actinomycetes</taxon>
        <taxon>Propionibacteriales</taxon>
        <taxon>Nocardioidaceae</taxon>
        <taxon>Nocardioides</taxon>
    </lineage>
</organism>
<accession>A0A7Z0C4L6</accession>
<reference evidence="2 3" key="1">
    <citation type="submission" date="2020-07" db="EMBL/GenBank/DDBJ databases">
        <title>Sequencing the genomes of 1000 actinobacteria strains.</title>
        <authorList>
            <person name="Klenk H.-P."/>
        </authorList>
    </citation>
    <scope>NUCLEOTIDE SEQUENCE [LARGE SCALE GENOMIC DNA]</scope>
    <source>
        <strain evidence="2 3">DSM 18248</strain>
    </source>
</reference>
<dbReference type="RefSeq" id="WP_179531122.1">
    <property type="nucleotide sequence ID" value="NZ_BAAAPP010000003.1"/>
</dbReference>
<sequence length="148" mass="14570">MNPVTGLSLGRIVIGAASVANPTMVTKAFGLDVEANPQTTFMTRLFGAREIALGAATLVASGRGRTGLVLLGVGVDGADAYAGYVGPKADGIDPKAGMLMTGVAGGAVLSGLLGLLARGGSQAAKATKATTKASKKAAKKASKRAGKK</sequence>